<dbReference type="Pfam" id="PF00175">
    <property type="entry name" value="NAD_binding_1"/>
    <property type="match status" value="1"/>
</dbReference>
<dbReference type="SUPFAM" id="SSF63380">
    <property type="entry name" value="Riboflavin synthase domain-like"/>
    <property type="match status" value="1"/>
</dbReference>
<dbReference type="SUPFAM" id="SSF52343">
    <property type="entry name" value="Ferredoxin reductase-like, C-terminal NADP-linked domain"/>
    <property type="match status" value="1"/>
</dbReference>
<dbReference type="Gene3D" id="3.10.20.30">
    <property type="match status" value="1"/>
</dbReference>
<dbReference type="InterPro" id="IPR006058">
    <property type="entry name" value="2Fe2S_fd_BS"/>
</dbReference>
<proteinExistence type="predicted"/>
<accession>A0ABW9BAV1</accession>
<dbReference type="PANTHER" id="PTHR47354:SF1">
    <property type="entry name" value="CARNITINE MONOOXYGENASE REDUCTASE SUBUNIT"/>
    <property type="match status" value="1"/>
</dbReference>
<keyword evidence="4" id="KW-0560">Oxidoreductase</keyword>
<dbReference type="PRINTS" id="PR00409">
    <property type="entry name" value="PHDIOXRDTASE"/>
</dbReference>
<keyword evidence="2" id="KW-0001">2Fe-2S</keyword>
<keyword evidence="5" id="KW-0408">Iron</keyword>
<name>A0ABW9BAV1_9BURK</name>
<feature type="domain" description="FAD-binding FR-type" evidence="8">
    <location>
        <begin position="4"/>
        <end position="104"/>
    </location>
</feature>
<dbReference type="Pfam" id="PF00111">
    <property type="entry name" value="Fer2"/>
    <property type="match status" value="1"/>
</dbReference>
<dbReference type="InterPro" id="IPR050415">
    <property type="entry name" value="MRET"/>
</dbReference>
<reference evidence="9 10" key="1">
    <citation type="journal article" date="2024" name="Chem. Sci.">
        <title>Discovery of megapolipeptins by genome mining of a Burkholderiales bacteria collection.</title>
        <authorList>
            <person name="Paulo B.S."/>
            <person name="Recchia M.J.J."/>
            <person name="Lee S."/>
            <person name="Fergusson C.H."/>
            <person name="Romanowski S.B."/>
            <person name="Hernandez A."/>
            <person name="Krull N."/>
            <person name="Liu D.Y."/>
            <person name="Cavanagh H."/>
            <person name="Bos A."/>
            <person name="Gray C.A."/>
            <person name="Murphy B.T."/>
            <person name="Linington R.G."/>
            <person name="Eustaquio A.S."/>
        </authorList>
    </citation>
    <scope>NUCLEOTIDE SEQUENCE [LARGE SCALE GENOMIC DNA]</scope>
    <source>
        <strain evidence="9 10">RL17-351-BIE-A</strain>
    </source>
</reference>
<dbReference type="Proteomes" id="UP001629274">
    <property type="component" value="Unassembled WGS sequence"/>
</dbReference>
<evidence type="ECO:0000256" key="1">
    <source>
        <dbReference type="ARBA" id="ARBA00022630"/>
    </source>
</evidence>
<keyword evidence="10" id="KW-1185">Reference proteome</keyword>
<evidence type="ECO:0000259" key="8">
    <source>
        <dbReference type="PROSITE" id="PS51384"/>
    </source>
</evidence>
<dbReference type="InterPro" id="IPR001041">
    <property type="entry name" value="2Fe-2S_ferredoxin-type"/>
</dbReference>
<dbReference type="InterPro" id="IPR017927">
    <property type="entry name" value="FAD-bd_FR_type"/>
</dbReference>
<organism evidence="9 10">
    <name type="scientific">Paraburkholderia phytofirmans</name>
    <dbReference type="NCBI Taxonomy" id="261302"/>
    <lineage>
        <taxon>Bacteria</taxon>
        <taxon>Pseudomonadati</taxon>
        <taxon>Pseudomonadota</taxon>
        <taxon>Betaproteobacteria</taxon>
        <taxon>Burkholderiales</taxon>
        <taxon>Burkholderiaceae</taxon>
        <taxon>Paraburkholderia</taxon>
    </lineage>
</organism>
<evidence type="ECO:0000256" key="3">
    <source>
        <dbReference type="ARBA" id="ARBA00022723"/>
    </source>
</evidence>
<dbReference type="CDD" id="cd06185">
    <property type="entry name" value="PDR_like"/>
    <property type="match status" value="1"/>
</dbReference>
<dbReference type="InterPro" id="IPR036010">
    <property type="entry name" value="2Fe-2S_ferredoxin-like_sf"/>
</dbReference>
<sequence>MKSSETFEVEVRGIRIEAETVRSFELWPVSGELPPFTAGAHIDVHLSHGMTRQYSLTNSLERHRYVIAVQRDPGGAGGSMSMHDSVALGSRLIVSAPRNYFPLNEAAVHSVLIAGGIGVTPLLAMVRRLCQLGLSWDFYYCARVPARAAFLSELKELAATTYPDRALHCVFDGEAGVTSLNLGDVRAAHRPDSDFYCCGPAPLMDAFSTTFASLPPERVHLEYFKAPVADTLGESEGAFTVTLSRQGKTLVVPPNRSILEVLRENGVPMLSSCRQGICGTCETRVVEGVPDHRDHVLTPAERASNQTMMICVSRCKGEALTLDI</sequence>
<keyword evidence="1" id="KW-0285">Flavoprotein</keyword>
<comment type="caution">
    <text evidence="9">The sequence shown here is derived from an EMBL/GenBank/DDBJ whole genome shotgun (WGS) entry which is preliminary data.</text>
</comment>
<gene>
    <name evidence="9" type="ORF">PQR03_02830</name>
</gene>
<dbReference type="SUPFAM" id="SSF54292">
    <property type="entry name" value="2Fe-2S ferredoxin-like"/>
    <property type="match status" value="1"/>
</dbReference>
<dbReference type="EMBL" id="JAQQDR010000001">
    <property type="protein sequence ID" value="MFM0237060.1"/>
    <property type="molecule type" value="Genomic_DNA"/>
</dbReference>
<dbReference type="PROSITE" id="PS51384">
    <property type="entry name" value="FAD_FR"/>
    <property type="match status" value="1"/>
</dbReference>
<dbReference type="InterPro" id="IPR017938">
    <property type="entry name" value="Riboflavin_synthase-like_b-brl"/>
</dbReference>
<dbReference type="RefSeq" id="WP_408261948.1">
    <property type="nucleotide sequence ID" value="NZ_JAQQCK010000005.1"/>
</dbReference>
<dbReference type="PANTHER" id="PTHR47354">
    <property type="entry name" value="NADH OXIDOREDUCTASE HCR"/>
    <property type="match status" value="1"/>
</dbReference>
<keyword evidence="6" id="KW-0411">Iron-sulfur</keyword>
<evidence type="ECO:0000313" key="10">
    <source>
        <dbReference type="Proteomes" id="UP001629274"/>
    </source>
</evidence>
<evidence type="ECO:0000313" key="9">
    <source>
        <dbReference type="EMBL" id="MFM0237060.1"/>
    </source>
</evidence>
<dbReference type="CDD" id="cd00207">
    <property type="entry name" value="fer2"/>
    <property type="match status" value="1"/>
</dbReference>
<keyword evidence="3" id="KW-0479">Metal-binding</keyword>
<evidence type="ECO:0000259" key="7">
    <source>
        <dbReference type="PROSITE" id="PS51085"/>
    </source>
</evidence>
<dbReference type="InterPro" id="IPR039261">
    <property type="entry name" value="FNR_nucleotide-bd"/>
</dbReference>
<dbReference type="InterPro" id="IPR001433">
    <property type="entry name" value="OxRdtase_FAD/NAD-bd"/>
</dbReference>
<dbReference type="PROSITE" id="PS51085">
    <property type="entry name" value="2FE2S_FER_2"/>
    <property type="match status" value="1"/>
</dbReference>
<evidence type="ECO:0000256" key="2">
    <source>
        <dbReference type="ARBA" id="ARBA00022714"/>
    </source>
</evidence>
<evidence type="ECO:0000256" key="4">
    <source>
        <dbReference type="ARBA" id="ARBA00023002"/>
    </source>
</evidence>
<protein>
    <submittedName>
        <fullName evidence="9">PDR/VanB family oxidoreductase</fullName>
    </submittedName>
</protein>
<evidence type="ECO:0000256" key="5">
    <source>
        <dbReference type="ARBA" id="ARBA00023004"/>
    </source>
</evidence>
<dbReference type="Gene3D" id="3.40.50.80">
    <property type="entry name" value="Nucleotide-binding domain of ferredoxin-NADP reductase (FNR) module"/>
    <property type="match status" value="1"/>
</dbReference>
<dbReference type="InterPro" id="IPR012675">
    <property type="entry name" value="Beta-grasp_dom_sf"/>
</dbReference>
<dbReference type="Gene3D" id="2.40.30.10">
    <property type="entry name" value="Translation factors"/>
    <property type="match status" value="1"/>
</dbReference>
<feature type="domain" description="2Fe-2S ferredoxin-type" evidence="7">
    <location>
        <begin position="239"/>
        <end position="324"/>
    </location>
</feature>
<evidence type="ECO:0000256" key="6">
    <source>
        <dbReference type="ARBA" id="ARBA00023014"/>
    </source>
</evidence>
<dbReference type="PROSITE" id="PS00197">
    <property type="entry name" value="2FE2S_FER_1"/>
    <property type="match status" value="1"/>
</dbReference>